<evidence type="ECO:0000313" key="2">
    <source>
        <dbReference type="Proteomes" id="UP000201838"/>
    </source>
</evidence>
<proteinExistence type="predicted"/>
<dbReference type="EMBL" id="FXXQ01000005">
    <property type="protein sequence ID" value="SMX23734.1"/>
    <property type="molecule type" value="Genomic_DNA"/>
</dbReference>
<accession>A0A238J1F2</accession>
<organism evidence="1 2">
    <name type="scientific">Boseongicola aestuarii</name>
    <dbReference type="NCBI Taxonomy" id="1470561"/>
    <lineage>
        <taxon>Bacteria</taxon>
        <taxon>Pseudomonadati</taxon>
        <taxon>Pseudomonadota</taxon>
        <taxon>Alphaproteobacteria</taxon>
        <taxon>Rhodobacterales</taxon>
        <taxon>Paracoccaceae</taxon>
        <taxon>Boseongicola</taxon>
    </lineage>
</organism>
<sequence length="71" mass="8123">MRNVRGCIVILVEISKDFGRFQGRATEVDAKQQLFAWSLVHGYAQLLTANRFKKDDKPSMNILDIIPDLQC</sequence>
<keyword evidence="2" id="KW-1185">Reference proteome</keyword>
<evidence type="ECO:0000313" key="1">
    <source>
        <dbReference type="EMBL" id="SMX23734.1"/>
    </source>
</evidence>
<reference evidence="1 2" key="1">
    <citation type="submission" date="2017-05" db="EMBL/GenBank/DDBJ databases">
        <authorList>
            <person name="Song R."/>
            <person name="Chenine A.L."/>
            <person name="Ruprecht R.M."/>
        </authorList>
    </citation>
    <scope>NUCLEOTIDE SEQUENCE [LARGE SCALE GENOMIC DNA]</scope>
    <source>
        <strain evidence="1 2">CECT 8489</strain>
    </source>
</reference>
<dbReference type="AlphaFoldDB" id="A0A238J1F2"/>
<gene>
    <name evidence="1" type="ORF">BOA8489_01845</name>
</gene>
<name>A0A238J1F2_9RHOB</name>
<protein>
    <submittedName>
        <fullName evidence="1">Uncharacterized protein</fullName>
    </submittedName>
</protein>
<dbReference type="Proteomes" id="UP000201838">
    <property type="component" value="Unassembled WGS sequence"/>
</dbReference>